<keyword evidence="2 8" id="KW-0812">Transmembrane</keyword>
<dbReference type="CDD" id="cd18186">
    <property type="entry name" value="BTB_POZ_ZBTB_KLHL-like"/>
    <property type="match status" value="1"/>
</dbReference>
<feature type="transmembrane region" description="Helical" evidence="8">
    <location>
        <begin position="904"/>
        <end position="926"/>
    </location>
</feature>
<name>A0ABP9Y7C6_9FUNG</name>
<dbReference type="InterPro" id="IPR036859">
    <property type="entry name" value="CAP-Gly_dom_sf"/>
</dbReference>
<feature type="compositionally biased region" description="Basic and acidic residues" evidence="7">
    <location>
        <begin position="719"/>
        <end position="732"/>
    </location>
</feature>
<feature type="compositionally biased region" description="Polar residues" evidence="7">
    <location>
        <begin position="654"/>
        <end position="665"/>
    </location>
</feature>
<dbReference type="Pfam" id="PF00651">
    <property type="entry name" value="BTB"/>
    <property type="match status" value="1"/>
</dbReference>
<feature type="compositionally biased region" description="Polar residues" evidence="7">
    <location>
        <begin position="747"/>
        <end position="762"/>
    </location>
</feature>
<evidence type="ECO:0000256" key="7">
    <source>
        <dbReference type="SAM" id="MobiDB-lite"/>
    </source>
</evidence>
<organism evidence="11 12">
    <name type="scientific">Helicostylum pulchrum</name>
    <dbReference type="NCBI Taxonomy" id="562976"/>
    <lineage>
        <taxon>Eukaryota</taxon>
        <taxon>Fungi</taxon>
        <taxon>Fungi incertae sedis</taxon>
        <taxon>Mucoromycota</taxon>
        <taxon>Mucoromycotina</taxon>
        <taxon>Mucoromycetes</taxon>
        <taxon>Mucorales</taxon>
        <taxon>Mucorineae</taxon>
        <taxon>Mucoraceae</taxon>
        <taxon>Helicostylum</taxon>
    </lineage>
</organism>
<dbReference type="PROSITE" id="PS50245">
    <property type="entry name" value="CAP_GLY_2"/>
    <property type="match status" value="1"/>
</dbReference>
<evidence type="ECO:0000256" key="8">
    <source>
        <dbReference type="SAM" id="Phobius"/>
    </source>
</evidence>
<dbReference type="SUPFAM" id="SSF54695">
    <property type="entry name" value="POZ domain"/>
    <property type="match status" value="1"/>
</dbReference>
<feature type="domain" description="BTB" evidence="9">
    <location>
        <begin position="25"/>
        <end position="96"/>
    </location>
</feature>
<protein>
    <recommendedName>
        <fullName evidence="13">CAP-Gly domain-containing protein</fullName>
    </recommendedName>
</protein>
<reference evidence="11 12" key="1">
    <citation type="submission" date="2024-04" db="EMBL/GenBank/DDBJ databases">
        <title>genome sequences of Mucor flavus KT1a and Helicostylum pulchrum KT1b strains isolation_sourced from the surface of a dry-aged beef.</title>
        <authorList>
            <person name="Toyotome T."/>
            <person name="Hosono M."/>
            <person name="Torimaru M."/>
            <person name="Fukuda K."/>
            <person name="Mikami N."/>
        </authorList>
    </citation>
    <scope>NUCLEOTIDE SEQUENCE [LARGE SCALE GENOMIC DNA]</scope>
    <source>
        <strain evidence="11 12">KT1b</strain>
    </source>
</reference>
<accession>A0ABP9Y7C6</accession>
<evidence type="ECO:0000313" key="11">
    <source>
        <dbReference type="EMBL" id="GAA5802493.1"/>
    </source>
</evidence>
<keyword evidence="5 8" id="KW-0472">Membrane</keyword>
<feature type="region of interest" description="Disordered" evidence="7">
    <location>
        <begin position="634"/>
        <end position="802"/>
    </location>
</feature>
<evidence type="ECO:0000256" key="1">
    <source>
        <dbReference type="ARBA" id="ARBA00022679"/>
    </source>
</evidence>
<evidence type="ECO:0000313" key="12">
    <source>
        <dbReference type="Proteomes" id="UP001476247"/>
    </source>
</evidence>
<dbReference type="InterPro" id="IPR000938">
    <property type="entry name" value="CAP-Gly_domain"/>
</dbReference>
<feature type="compositionally biased region" description="Basic and acidic residues" evidence="7">
    <location>
        <begin position="666"/>
        <end position="683"/>
    </location>
</feature>
<evidence type="ECO:0000256" key="4">
    <source>
        <dbReference type="ARBA" id="ARBA00023098"/>
    </source>
</evidence>
<comment type="caution">
    <text evidence="11">The sequence shown here is derived from an EMBL/GenBank/DDBJ whole genome shotgun (WGS) entry which is preliminary data.</text>
</comment>
<evidence type="ECO:0000259" key="9">
    <source>
        <dbReference type="PROSITE" id="PS50097"/>
    </source>
</evidence>
<evidence type="ECO:0008006" key="13">
    <source>
        <dbReference type="Google" id="ProtNLM"/>
    </source>
</evidence>
<gene>
    <name evidence="11" type="ORF">HPULCUR_007958</name>
</gene>
<dbReference type="PANTHER" id="PTHR23063:SF60">
    <property type="entry name" value="LYSOPHOSPHATIDIC ACID:OLEOYL-COA ACYLTRANSFERASE 1"/>
    <property type="match status" value="1"/>
</dbReference>
<dbReference type="InterPro" id="IPR011333">
    <property type="entry name" value="SKP1/BTB/POZ_sf"/>
</dbReference>
<dbReference type="SUPFAM" id="SSF74924">
    <property type="entry name" value="Cap-Gly domain"/>
    <property type="match status" value="1"/>
</dbReference>
<dbReference type="InterPro" id="IPR000210">
    <property type="entry name" value="BTB/POZ_dom"/>
</dbReference>
<feature type="compositionally biased region" description="Basic residues" evidence="7">
    <location>
        <begin position="769"/>
        <end position="779"/>
    </location>
</feature>
<feature type="compositionally biased region" description="Basic and acidic residues" evidence="7">
    <location>
        <begin position="634"/>
        <end position="643"/>
    </location>
</feature>
<sequence>MFERPAKTLKHSLFNVLENAQEYVADVCFVYPNQVLWAHRALLLTRVPELFINQYIPQLNTKQDPPISLDISVVIPYTTLRQLLRFWYIADFSAPLDEASLLASRVSGLSLKEASCALQSEVEANIRKEIDQLQQTLGAPLLIATDNKSTDNEQWISDLKKMMDQKIATDVVVNIFNVPSPSVTKVSTGGESVSFPAHRFILASQSPYFYSVFCTEFREASTSSVHMPSDLFSETSLQVILYYFYTDTLILPTPSSNKLNAKKHDLRILQKVFTAADFLGHFNTICKAVLVKIAIICHQFKCVCSDCSILLPSMLLFADKNEKYVPKLRSKLISLYADPLDSLAPLWSQKPFAILVNSMATTNSSTNSKPASSTTINDGAQVVSQIFNSKVTVPSPAIALSPPPNDNSNPSLNSFTIEPTLITEITDRTFENITKHNSVRVLHSLHLCLSYIRGADPFPTWSQPTLNILNQFLHHTVDMISTNFDYYCVEYPILLSCVDGIGFGFSVDFLGFVLNRVLTDGIHDGNAAILYQGIVRDLGGRQEMVRNVAVDSVLLDARVKCAQYISKRWTWVKEAGGFVTIEKEILRLLAEDINVPTRNLTKPIENDFSSTIFSFKHKKAPHTPVAKAVLSNDIKRTSQEESSKTYPKIVGRTRSLSASTTSQDLVTKRDTSASHHSDSEERVTSSVVRRKSGTMPTYRSFKRNGSTGSLSDALLPIELPKELKQEKEKDAPPRPTRLRFALPDTPSRVSKNARLTVNNGLNMAQASSARKKKRAKSPGKSRWSIGYNTSDSSDDEGQKKNTAAVGQKVELLRRPLPTQGTIKYIGDVEFAKGVWVGVELESRLGNNDGSVDGKRYFQTFPQRGVFDAGTGIQPFLPPVPPRTDSSILVTLSNVIHIVVGPIQAIIKIILISIVSVVYMILVQALGSLLTPIAPLKRMWTGLLSALLLRLVLFLAGFFHIKTDTVSIRKSRGSSRVESKQVKSGDVIVANWTSYIDILYLASKFNPVFTQIYVDSDKVKVVSLWEAIRLTGKIPESTPTDQVYSVKELSLKAKECGWGPIVVFAEGATTNGRALLKFASVFNEYSADEKLDLFHVMAFKYEYGTMSPTYTVGNQFYHFFKLCSQFHNTLIVKSLAKGESPCSSQSPTTQDAVGDLLIASVGNISKLRKTNLSMVDKRDFLSYYESLMNPTIKQANIFSGFPRCDCSSEEEHEVGTSLCHSADHWCFALSNIRQVLYNSTSCSVPSPAMHLVNYEKKMRIARNESTETCEPGIVTCVPYSFNTDPLSTHDIFSYRKSRSEHLLIRMLHFFYPYKSSHSFIRLSTGVFLIQKFGHHDPAHPRSPVTLSNAIDFFAQESTMAPIDTFSFNDLFNDMMQQTSEKSVQNMHIPFTYTLGVRYTNPYKDMKDVLVRGNIPLWCQTLFITECMRILPIQHGACRKGLLPFAKEIEFHFKYLNESDPFPDLLITFERFAMEISDPHMMLDIPANELAIWKQKEAIILSGVLFCDIPEDTAELITKLADAWAAEQGISVS</sequence>
<keyword evidence="3 8" id="KW-1133">Transmembrane helix</keyword>
<dbReference type="Gene3D" id="3.30.710.10">
    <property type="entry name" value="Potassium Channel Kv1.1, Chain A"/>
    <property type="match status" value="1"/>
</dbReference>
<keyword evidence="1" id="KW-0808">Transferase</keyword>
<dbReference type="SMART" id="SM00225">
    <property type="entry name" value="BTB"/>
    <property type="match status" value="1"/>
</dbReference>
<dbReference type="EMBL" id="BAABUJ010000023">
    <property type="protein sequence ID" value="GAA5802493.1"/>
    <property type="molecule type" value="Genomic_DNA"/>
</dbReference>
<dbReference type="Pfam" id="PF01302">
    <property type="entry name" value="CAP_GLY"/>
    <property type="match status" value="1"/>
</dbReference>
<keyword evidence="6" id="KW-0012">Acyltransferase</keyword>
<evidence type="ECO:0000256" key="3">
    <source>
        <dbReference type="ARBA" id="ARBA00022989"/>
    </source>
</evidence>
<feature type="domain" description="BTB" evidence="9">
    <location>
        <begin position="169"/>
        <end position="253"/>
    </location>
</feature>
<dbReference type="SMART" id="SM01052">
    <property type="entry name" value="CAP_GLY"/>
    <property type="match status" value="1"/>
</dbReference>
<dbReference type="PROSITE" id="PS50097">
    <property type="entry name" value="BTB"/>
    <property type="match status" value="2"/>
</dbReference>
<evidence type="ECO:0000256" key="5">
    <source>
        <dbReference type="ARBA" id="ARBA00023136"/>
    </source>
</evidence>
<feature type="transmembrane region" description="Helical" evidence="8">
    <location>
        <begin position="938"/>
        <end position="960"/>
    </location>
</feature>
<evidence type="ECO:0000256" key="2">
    <source>
        <dbReference type="ARBA" id="ARBA00022692"/>
    </source>
</evidence>
<keyword evidence="4" id="KW-0443">Lipid metabolism</keyword>
<evidence type="ECO:0000256" key="6">
    <source>
        <dbReference type="ARBA" id="ARBA00023315"/>
    </source>
</evidence>
<feature type="domain" description="CAP-Gly" evidence="10">
    <location>
        <begin position="826"/>
        <end position="868"/>
    </location>
</feature>
<dbReference type="Proteomes" id="UP001476247">
    <property type="component" value="Unassembled WGS sequence"/>
</dbReference>
<proteinExistence type="predicted"/>
<evidence type="ECO:0000259" key="10">
    <source>
        <dbReference type="PROSITE" id="PS50245"/>
    </source>
</evidence>
<keyword evidence="12" id="KW-1185">Reference proteome</keyword>
<dbReference type="Gene3D" id="2.30.30.190">
    <property type="entry name" value="CAP Gly-rich-like domain"/>
    <property type="match status" value="1"/>
</dbReference>
<dbReference type="PROSITE" id="PS00845">
    <property type="entry name" value="CAP_GLY_1"/>
    <property type="match status" value="1"/>
</dbReference>
<dbReference type="PANTHER" id="PTHR23063">
    <property type="entry name" value="PHOSPHOLIPID ACYLTRANSFERASE"/>
    <property type="match status" value="1"/>
</dbReference>